<dbReference type="EMBL" id="JBHRSJ010000010">
    <property type="protein sequence ID" value="MFC2971662.1"/>
    <property type="molecule type" value="Genomic_DNA"/>
</dbReference>
<proteinExistence type="predicted"/>
<evidence type="ECO:0008006" key="3">
    <source>
        <dbReference type="Google" id="ProtNLM"/>
    </source>
</evidence>
<organism evidence="1 2">
    <name type="scientific">Azotobacter bryophylli</name>
    <dbReference type="NCBI Taxonomy" id="1986537"/>
    <lineage>
        <taxon>Bacteria</taxon>
        <taxon>Pseudomonadati</taxon>
        <taxon>Pseudomonadota</taxon>
        <taxon>Gammaproteobacteria</taxon>
        <taxon>Pseudomonadales</taxon>
        <taxon>Pseudomonadaceae</taxon>
        <taxon>Azotobacter</taxon>
    </lineage>
</organism>
<dbReference type="Proteomes" id="UP001595457">
    <property type="component" value="Unassembled WGS sequence"/>
</dbReference>
<accession>A0ABV7ASE6</accession>
<dbReference type="RefSeq" id="WP_377813276.1">
    <property type="nucleotide sequence ID" value="NZ_JBHRSJ010000010.1"/>
</dbReference>
<comment type="caution">
    <text evidence="1">The sequence shown here is derived from an EMBL/GenBank/DDBJ whole genome shotgun (WGS) entry which is preliminary data.</text>
</comment>
<evidence type="ECO:0000313" key="2">
    <source>
        <dbReference type="Proteomes" id="UP001595457"/>
    </source>
</evidence>
<evidence type="ECO:0000313" key="1">
    <source>
        <dbReference type="EMBL" id="MFC2971662.1"/>
    </source>
</evidence>
<gene>
    <name evidence="1" type="ORF">ACFOJE_05460</name>
</gene>
<name>A0ABV7ASE6_9GAMM</name>
<reference evidence="2" key="1">
    <citation type="journal article" date="2019" name="Int. J. Syst. Evol. Microbiol.">
        <title>The Global Catalogue of Microorganisms (GCM) 10K type strain sequencing project: providing services to taxonomists for standard genome sequencing and annotation.</title>
        <authorList>
            <consortium name="The Broad Institute Genomics Platform"/>
            <consortium name="The Broad Institute Genome Sequencing Center for Infectious Disease"/>
            <person name="Wu L."/>
            <person name="Ma J."/>
        </authorList>
    </citation>
    <scope>NUCLEOTIDE SEQUENCE [LARGE SCALE GENOMIC DNA]</scope>
    <source>
        <strain evidence="2">KCTC 62195</strain>
    </source>
</reference>
<protein>
    <recommendedName>
        <fullName evidence="3">Cyclase dehydrase</fullName>
    </recommendedName>
</protein>
<sequence length="175" mass="18525">MNSLQSLATSSLAPSDRLARGLGYFALGIGLLQLLAPRRITRPLGLEGRETLVRACGAGKMLNGIGALSDNPTPAIRTRFAGNALDLALLAPGLSTDNPKRDNVRLVMALLLGCTLLEALTARSLSERHVRPRDMHVADYGQRSGFPRPAEAMRGAAGDFRTPADMRAEIGVGPA</sequence>
<keyword evidence="2" id="KW-1185">Reference proteome</keyword>